<feature type="active site" evidence="13">
    <location>
        <position position="411"/>
    </location>
</feature>
<proteinExistence type="inferred from homology"/>
<comment type="catalytic activity">
    <reaction evidence="9 12">
        <text>L-glutamine + H2O = L-glutamate + NH4(+)</text>
        <dbReference type="Rhea" id="RHEA:15889"/>
        <dbReference type="ChEBI" id="CHEBI:15377"/>
        <dbReference type="ChEBI" id="CHEBI:28938"/>
        <dbReference type="ChEBI" id="CHEBI:29985"/>
        <dbReference type="ChEBI" id="CHEBI:58359"/>
        <dbReference type="EC" id="3.5.1.2"/>
    </reaction>
</comment>
<comment type="similarity">
    <text evidence="15">Belongs to the HisA/HisF family.</text>
</comment>
<dbReference type="Gene3D" id="3.20.20.70">
    <property type="entry name" value="Aldolase class I"/>
    <property type="match status" value="1"/>
</dbReference>
<feature type="region of interest" description="PRFAR binding" evidence="14">
    <location>
        <begin position="530"/>
        <end position="531"/>
    </location>
</feature>
<evidence type="ECO:0000256" key="9">
    <source>
        <dbReference type="ARBA" id="ARBA00049534"/>
    </source>
</evidence>
<dbReference type="FunFam" id="3.40.50.880:FF:000039">
    <property type="entry name" value="Imidazole glycerol phosphate synthase hisHF"/>
    <property type="match status" value="1"/>
</dbReference>
<dbReference type="InterPro" id="IPR014640">
    <property type="entry name" value="IGPS_HisHF"/>
</dbReference>
<keyword evidence="2 12" id="KW-0028">Amino-acid biosynthesis</keyword>
<dbReference type="HAMAP" id="MF_00278">
    <property type="entry name" value="HisH"/>
    <property type="match status" value="1"/>
</dbReference>
<feature type="active site" description="For GATase activity" evidence="13">
    <location>
        <position position="197"/>
    </location>
</feature>
<dbReference type="EMBL" id="JANBQB010000004">
    <property type="protein sequence ID" value="KAJ1985131.1"/>
    <property type="molecule type" value="Genomic_DNA"/>
</dbReference>
<dbReference type="OrthoDB" id="10254903at2759"/>
<dbReference type="InterPro" id="IPR010139">
    <property type="entry name" value="Imidazole-glycPsynth_HisH"/>
</dbReference>
<comment type="catalytic activity">
    <reaction evidence="8 12">
        <text>5-[(5-phospho-1-deoxy-D-ribulos-1-ylimino)methylamino]-1-(5-phospho-beta-D-ribosyl)imidazole-4-carboxamide + L-glutamine = D-erythro-1-(imidazol-4-yl)glycerol 3-phosphate + 5-amino-1-(5-phospho-beta-D-ribosyl)imidazole-4-carboxamide + L-glutamate + H(+)</text>
        <dbReference type="Rhea" id="RHEA:24793"/>
        <dbReference type="ChEBI" id="CHEBI:15378"/>
        <dbReference type="ChEBI" id="CHEBI:29985"/>
        <dbReference type="ChEBI" id="CHEBI:58278"/>
        <dbReference type="ChEBI" id="CHEBI:58359"/>
        <dbReference type="ChEBI" id="CHEBI:58475"/>
        <dbReference type="ChEBI" id="CHEBI:58525"/>
        <dbReference type="EC" id="4.3.2.10"/>
    </reaction>
</comment>
<feature type="region of interest" description="PRFAR binding" evidence="14">
    <location>
        <begin position="481"/>
        <end position="482"/>
    </location>
</feature>
<evidence type="ECO:0000256" key="2">
    <source>
        <dbReference type="ARBA" id="ARBA00022605"/>
    </source>
</evidence>
<reference evidence="17" key="1">
    <citation type="submission" date="2022-07" db="EMBL/GenBank/DDBJ databases">
        <title>Phylogenomic reconstructions and comparative analyses of Kickxellomycotina fungi.</title>
        <authorList>
            <person name="Reynolds N.K."/>
            <person name="Stajich J.E."/>
            <person name="Barry K."/>
            <person name="Grigoriev I.V."/>
            <person name="Crous P."/>
            <person name="Smith M.E."/>
        </authorList>
    </citation>
    <scope>NUCLEOTIDE SEQUENCE</scope>
    <source>
        <strain evidence="17">RSA 567</strain>
    </source>
</reference>
<evidence type="ECO:0000256" key="12">
    <source>
        <dbReference type="PIRNR" id="PIRNR036936"/>
    </source>
</evidence>
<dbReference type="PANTHER" id="PTHR21235">
    <property type="entry name" value="IMIDAZOLE GLYCEROL PHOSPHATE SYNTHASE SUBUNIT HISF/H IGP SYNTHASE SUBUNIT HISF/H"/>
    <property type="match status" value="1"/>
</dbReference>
<dbReference type="InterPro" id="IPR050064">
    <property type="entry name" value="IGPS_HisA/HisF"/>
</dbReference>
<comment type="pathway">
    <text evidence="1 12">Amino-acid biosynthesis; L-histidine biosynthesis; L-histidine from 5-phospho-alpha-D-ribose 1-diphosphate: step 5/9.</text>
</comment>
<feature type="active site" evidence="13">
    <location>
        <position position="251"/>
    </location>
</feature>
<evidence type="ECO:0000256" key="11">
    <source>
        <dbReference type="ARBA" id="ARBA00061106"/>
    </source>
</evidence>
<dbReference type="InterPro" id="IPR029062">
    <property type="entry name" value="Class_I_gatase-like"/>
</dbReference>
<keyword evidence="3 12" id="KW-0378">Hydrolase</keyword>
<evidence type="ECO:0000256" key="3">
    <source>
        <dbReference type="ARBA" id="ARBA00022801"/>
    </source>
</evidence>
<feature type="binding site" evidence="14">
    <location>
        <position position="339"/>
    </location>
    <ligand>
        <name>substrate</name>
    </ligand>
</feature>
<dbReference type="NCBIfam" id="TIGR01855">
    <property type="entry name" value="IMP_synth_hisH"/>
    <property type="match status" value="1"/>
</dbReference>
<keyword evidence="6 12" id="KW-0456">Lyase</keyword>
<keyword evidence="7 12" id="KW-0511">Multifunctional enzyme</keyword>
<dbReference type="GO" id="GO:0016829">
    <property type="term" value="F:lyase activity"/>
    <property type="evidence" value="ECO:0007669"/>
    <property type="project" value="UniProtKB-KW"/>
</dbReference>
<dbReference type="EC" id="3.5.1.2" evidence="12"/>
<dbReference type="PIRSF" id="PIRSF036936">
    <property type="entry name" value="IGPS_HisHF"/>
    <property type="match status" value="1"/>
</dbReference>
<dbReference type="CDD" id="cd01748">
    <property type="entry name" value="GATase1_IGP_Synthase"/>
    <property type="match status" value="1"/>
</dbReference>
<dbReference type="InterPro" id="IPR011060">
    <property type="entry name" value="RibuloseP-bd_barrel"/>
</dbReference>
<dbReference type="GO" id="GO:0000105">
    <property type="term" value="P:L-histidine biosynthetic process"/>
    <property type="evidence" value="ECO:0007669"/>
    <property type="project" value="UniProtKB-UniRule"/>
</dbReference>
<evidence type="ECO:0000256" key="14">
    <source>
        <dbReference type="PIRSR" id="PIRSR036936-2"/>
    </source>
</evidence>
<dbReference type="Gene3D" id="3.40.50.880">
    <property type="match status" value="1"/>
</dbReference>
<evidence type="ECO:0000259" key="16">
    <source>
        <dbReference type="Pfam" id="PF00117"/>
    </source>
</evidence>
<feature type="binding site" description="covalent" evidence="14">
    <location>
        <position position="83"/>
    </location>
    <ligand>
        <name>L-glutamine</name>
        <dbReference type="ChEBI" id="CHEBI:58359"/>
    </ligand>
</feature>
<evidence type="ECO:0000256" key="7">
    <source>
        <dbReference type="ARBA" id="ARBA00023268"/>
    </source>
</evidence>
<feature type="region of interest" description="PRFAR binding" evidence="14">
    <location>
        <begin position="409"/>
        <end position="411"/>
    </location>
</feature>
<feature type="region of interest" description="PRFAR binding" evidence="14">
    <location>
        <begin position="371"/>
        <end position="372"/>
    </location>
</feature>
<evidence type="ECO:0000256" key="4">
    <source>
        <dbReference type="ARBA" id="ARBA00022962"/>
    </source>
</evidence>
<evidence type="ECO:0000256" key="10">
    <source>
        <dbReference type="ARBA" id="ARBA00055946"/>
    </source>
</evidence>
<keyword evidence="18" id="KW-1185">Reference proteome</keyword>
<dbReference type="InterPro" id="IPR006062">
    <property type="entry name" value="His_biosynth"/>
</dbReference>
<organism evidence="17 18">
    <name type="scientific">Dimargaris verticillata</name>
    <dbReference type="NCBI Taxonomy" id="2761393"/>
    <lineage>
        <taxon>Eukaryota</taxon>
        <taxon>Fungi</taxon>
        <taxon>Fungi incertae sedis</taxon>
        <taxon>Zoopagomycota</taxon>
        <taxon>Kickxellomycotina</taxon>
        <taxon>Dimargaritomycetes</taxon>
        <taxon>Dimargaritales</taxon>
        <taxon>Dimargaritaceae</taxon>
        <taxon>Dimargaris</taxon>
    </lineage>
</organism>
<feature type="active site" description="For GATase activity" evidence="13">
    <location>
        <position position="195"/>
    </location>
</feature>
<comment type="caution">
    <text evidence="17">The sequence shown here is derived from an EMBL/GenBank/DDBJ whole genome shotgun (WGS) entry which is preliminary data.</text>
</comment>
<feature type="region of interest" description="PRFAR binding" evidence="14">
    <location>
        <begin position="507"/>
        <end position="508"/>
    </location>
</feature>
<evidence type="ECO:0000256" key="15">
    <source>
        <dbReference type="RuleBase" id="RU003657"/>
    </source>
</evidence>
<dbReference type="Proteomes" id="UP001151582">
    <property type="component" value="Unassembled WGS sequence"/>
</dbReference>
<protein>
    <recommendedName>
        <fullName evidence="12">Imidazole glycerol phosphate synthase hisHF</fullName>
    </recommendedName>
    <domain>
        <recommendedName>
            <fullName evidence="12">Glutaminase</fullName>
            <ecNumber evidence="12">3.5.1.2</ecNumber>
        </recommendedName>
    </domain>
    <domain>
        <recommendedName>
            <fullName evidence="12">Cyclase</fullName>
        </recommendedName>
    </domain>
</protein>
<evidence type="ECO:0000256" key="6">
    <source>
        <dbReference type="ARBA" id="ARBA00023239"/>
    </source>
</evidence>
<evidence type="ECO:0000256" key="5">
    <source>
        <dbReference type="ARBA" id="ARBA00023102"/>
    </source>
</evidence>
<evidence type="ECO:0000256" key="1">
    <source>
        <dbReference type="ARBA" id="ARBA00005091"/>
    </source>
</evidence>
<name>A0A9W8EFL4_9FUNG</name>
<sequence>MATDNYYLLDYGAGNVRSLVNAVSKLGYTLKTIETASDFEKAEKILFPGVGAFGYAAEALVRKGFVEPLRAYLDSGKPFFGICVGMQVLFEGSDESPDAPGLGYIPGRVRKFSAQDKAVPHMGWNHQTLAKHPAASASNDWSYTIDGRQTYYFVHSYAVPYAALQKDWTLAVTQYDQEQFISAVQLGNILCTQFHPEKSGQAGVNIIKAFLDRPVTVCPPPQALARPTVTPISVPLAHRDGLTTRVIACLDVRANDQGDLVVTKGDQYDVRERNTATNEVRNLGKPVELAKRYYEEGADEITFLNITSFRNVPMHDLPMLEVLRQASQTIFVPLTVGGGIRDVTDPDGKAYPALEVAGEYFRSGADKVSIGSDAVYAAETYWKSSGHLTGRTAIETIAQAYGAQAVVISVDPRRVYVSDPSQTTHHTVQTRFPGPKGEQYCWYQCTVQGGREGRDLDVRQLVVACQALGAGEILLNCMDRDGTNAGYDLELIADVKAAVSIPVIASSGAGRVEHFAQVVQQTGVEATLAAGIFHRREVPIAAVKAHLQQAKISVRTA</sequence>
<dbReference type="GO" id="GO:0004359">
    <property type="term" value="F:glutaminase activity"/>
    <property type="evidence" value="ECO:0007669"/>
    <property type="project" value="UniProtKB-EC"/>
</dbReference>
<dbReference type="PANTHER" id="PTHR21235:SF2">
    <property type="entry name" value="IMIDAZOLE GLYCEROL PHOSPHATE SYNTHASE HISHF"/>
    <property type="match status" value="1"/>
</dbReference>
<dbReference type="Pfam" id="PF00977">
    <property type="entry name" value="His_biosynth"/>
    <property type="match status" value="1"/>
</dbReference>
<gene>
    <name evidence="17" type="primary">HIS7</name>
    <name evidence="17" type="ORF">H4R34_000208</name>
</gene>
<feature type="active site" description="For GATase activity" evidence="13">
    <location>
        <position position="83"/>
    </location>
</feature>
<dbReference type="GO" id="GO:0000107">
    <property type="term" value="F:imidazoleglycerol-phosphate synthase activity"/>
    <property type="evidence" value="ECO:0007669"/>
    <property type="project" value="UniProtKB-UniRule"/>
</dbReference>
<dbReference type="FunFam" id="3.20.20.70:FF:000094">
    <property type="entry name" value="Imidazole glycerol phosphate synthase hisHF"/>
    <property type="match status" value="1"/>
</dbReference>
<dbReference type="InterPro" id="IPR013785">
    <property type="entry name" value="Aldolase_TIM"/>
</dbReference>
<feature type="binding site" evidence="14">
    <location>
        <position position="476"/>
    </location>
    <ligand>
        <name>substrate</name>
    </ligand>
</feature>
<dbReference type="AlphaFoldDB" id="A0A9W8EFL4"/>
<dbReference type="InterPro" id="IPR004651">
    <property type="entry name" value="HisF"/>
</dbReference>
<dbReference type="NCBIfam" id="TIGR00735">
    <property type="entry name" value="hisF"/>
    <property type="match status" value="1"/>
</dbReference>
<feature type="domain" description="Glutamine amidotransferase" evidence="16">
    <location>
        <begin position="8"/>
        <end position="210"/>
    </location>
</feature>
<dbReference type="InterPro" id="IPR017926">
    <property type="entry name" value="GATASE"/>
</dbReference>
<dbReference type="Pfam" id="PF00117">
    <property type="entry name" value="GATase"/>
    <property type="match status" value="1"/>
</dbReference>
<keyword evidence="5 12" id="KW-0368">Histidine biosynthesis</keyword>
<dbReference type="SUPFAM" id="SSF51366">
    <property type="entry name" value="Ribulose-phoshate binding barrel"/>
    <property type="match status" value="1"/>
</dbReference>
<evidence type="ECO:0000313" key="17">
    <source>
        <dbReference type="EMBL" id="KAJ1985131.1"/>
    </source>
</evidence>
<dbReference type="PROSITE" id="PS51273">
    <property type="entry name" value="GATASE_TYPE_1"/>
    <property type="match status" value="1"/>
</dbReference>
<keyword evidence="4 12" id="KW-0315">Glutamine amidotransferase</keyword>
<evidence type="ECO:0000256" key="13">
    <source>
        <dbReference type="PIRSR" id="PIRSR036936-1"/>
    </source>
</evidence>
<evidence type="ECO:0000313" key="18">
    <source>
        <dbReference type="Proteomes" id="UP001151582"/>
    </source>
</evidence>
<evidence type="ECO:0000256" key="8">
    <source>
        <dbReference type="ARBA" id="ARBA00047838"/>
    </source>
</evidence>
<comment type="similarity">
    <text evidence="11 12">In the C-terminal section; belongs to the HisA/HisF family.</text>
</comment>
<dbReference type="SUPFAM" id="SSF52317">
    <property type="entry name" value="Class I glutamine amidotransferase-like"/>
    <property type="match status" value="1"/>
</dbReference>
<comment type="function">
    <text evidence="10 12">IGPS catalyzes the conversion of PRFAR and glutamine to IGP, AICAR and glutamate. The glutaminase domain produces the ammonia necessary for the cyclase domain to produce IGP and AICAR from PRFAR. The ammonia is channeled to the active site of the cyclase domain.</text>
</comment>
<accession>A0A9W8EFL4</accession>
<dbReference type="CDD" id="cd04731">
    <property type="entry name" value="HisF"/>
    <property type="match status" value="1"/>
</dbReference>